<dbReference type="Gene3D" id="2.120.10.80">
    <property type="entry name" value="Kelch-type beta propeller"/>
    <property type="match status" value="1"/>
</dbReference>
<protein>
    <submittedName>
        <fullName evidence="3">Uncharacterized protein</fullName>
    </submittedName>
</protein>
<feature type="region of interest" description="Disordered" evidence="2">
    <location>
        <begin position="191"/>
        <end position="229"/>
    </location>
</feature>
<feature type="compositionally biased region" description="Acidic residues" evidence="2">
    <location>
        <begin position="307"/>
        <end position="321"/>
    </location>
</feature>
<organism evidence="3 4">
    <name type="scientific">Fusarium xylarioides</name>
    <dbReference type="NCBI Taxonomy" id="221167"/>
    <lineage>
        <taxon>Eukaryota</taxon>
        <taxon>Fungi</taxon>
        <taxon>Dikarya</taxon>
        <taxon>Ascomycota</taxon>
        <taxon>Pezizomycotina</taxon>
        <taxon>Sordariomycetes</taxon>
        <taxon>Hypocreomycetidae</taxon>
        <taxon>Hypocreales</taxon>
        <taxon>Nectriaceae</taxon>
        <taxon>Fusarium</taxon>
        <taxon>Fusarium fujikuroi species complex</taxon>
    </lineage>
</organism>
<gene>
    <name evidence="3" type="ORF">H9Q72_011033</name>
</gene>
<feature type="region of interest" description="Disordered" evidence="2">
    <location>
        <begin position="460"/>
        <end position="532"/>
    </location>
</feature>
<keyword evidence="1" id="KW-0175">Coiled coil</keyword>
<comment type="caution">
    <text evidence="3">The sequence shown here is derived from an EMBL/GenBank/DDBJ whole genome shotgun (WGS) entry which is preliminary data.</text>
</comment>
<feature type="compositionally biased region" description="Basic and acidic residues" evidence="2">
    <location>
        <begin position="483"/>
        <end position="492"/>
    </location>
</feature>
<accession>A0A9P7HJX8</accession>
<dbReference type="PANTHER" id="PTHR36812">
    <property type="entry name" value="NEUROFILAMENT TRIPLET M PROTEIN-LIKE PROTEIN"/>
    <property type="match status" value="1"/>
</dbReference>
<evidence type="ECO:0000256" key="1">
    <source>
        <dbReference type="SAM" id="Coils"/>
    </source>
</evidence>
<feature type="compositionally biased region" description="Basic and acidic residues" evidence="2">
    <location>
        <begin position="854"/>
        <end position="900"/>
    </location>
</feature>
<evidence type="ECO:0000313" key="4">
    <source>
        <dbReference type="Proteomes" id="UP000750502"/>
    </source>
</evidence>
<feature type="compositionally biased region" description="Basic and acidic residues" evidence="2">
    <location>
        <begin position="732"/>
        <end position="752"/>
    </location>
</feature>
<feature type="compositionally biased region" description="Acidic residues" evidence="2">
    <location>
        <begin position="514"/>
        <end position="528"/>
    </location>
</feature>
<dbReference type="SUPFAM" id="SSF89372">
    <property type="entry name" value="Fucose-specific lectin"/>
    <property type="match status" value="1"/>
</dbReference>
<feature type="compositionally biased region" description="Basic and acidic residues" evidence="2">
    <location>
        <begin position="578"/>
        <end position="590"/>
    </location>
</feature>
<dbReference type="EMBL" id="JADFTT010000503">
    <property type="protein sequence ID" value="KAG5760854.1"/>
    <property type="molecule type" value="Genomic_DNA"/>
</dbReference>
<feature type="compositionally biased region" description="Acidic residues" evidence="2">
    <location>
        <begin position="1059"/>
        <end position="1073"/>
    </location>
</feature>
<dbReference type="Proteomes" id="UP000750502">
    <property type="component" value="Unassembled WGS sequence"/>
</dbReference>
<evidence type="ECO:0000313" key="3">
    <source>
        <dbReference type="EMBL" id="KAG5760854.1"/>
    </source>
</evidence>
<feature type="region of interest" description="Disordered" evidence="2">
    <location>
        <begin position="729"/>
        <end position="755"/>
    </location>
</feature>
<proteinExistence type="predicted"/>
<reference evidence="3" key="2">
    <citation type="submission" date="2020-10" db="EMBL/GenBank/DDBJ databases">
        <authorList>
            <person name="Peck L.D."/>
            <person name="Nowell R.W."/>
            <person name="Flood J."/>
            <person name="Ryan M.J."/>
            <person name="Barraclough T.G."/>
        </authorList>
    </citation>
    <scope>NUCLEOTIDE SEQUENCE</scope>
    <source>
        <strain evidence="3">IMI 127659i</strain>
    </source>
</reference>
<evidence type="ECO:0000256" key="2">
    <source>
        <dbReference type="SAM" id="MobiDB-lite"/>
    </source>
</evidence>
<feature type="compositionally biased region" description="Basic and acidic residues" evidence="2">
    <location>
        <begin position="1039"/>
        <end position="1058"/>
    </location>
</feature>
<feature type="compositionally biased region" description="Pro residues" evidence="2">
    <location>
        <begin position="1922"/>
        <end position="1935"/>
    </location>
</feature>
<feature type="region of interest" description="Disordered" evidence="2">
    <location>
        <begin position="1919"/>
        <end position="1956"/>
    </location>
</feature>
<feature type="compositionally biased region" description="Basic and acidic residues" evidence="2">
    <location>
        <begin position="263"/>
        <end position="282"/>
    </location>
</feature>
<keyword evidence="4" id="KW-1185">Reference proteome</keyword>
<feature type="compositionally biased region" description="Basic and acidic residues" evidence="2">
    <location>
        <begin position="1936"/>
        <end position="1956"/>
    </location>
</feature>
<feature type="region of interest" description="Disordered" evidence="2">
    <location>
        <begin position="70"/>
        <end position="96"/>
    </location>
</feature>
<feature type="region of interest" description="Disordered" evidence="2">
    <location>
        <begin position="1"/>
        <end position="21"/>
    </location>
</feature>
<name>A0A9P7HJX8_9HYPO</name>
<feature type="region of interest" description="Disordered" evidence="2">
    <location>
        <begin position="1039"/>
        <end position="1075"/>
    </location>
</feature>
<feature type="region of interest" description="Disordered" evidence="2">
    <location>
        <begin position="573"/>
        <end position="642"/>
    </location>
</feature>
<feature type="region of interest" description="Disordered" evidence="2">
    <location>
        <begin position="980"/>
        <end position="1020"/>
    </location>
</feature>
<dbReference type="InterPro" id="IPR015915">
    <property type="entry name" value="Kelch-typ_b-propeller"/>
</dbReference>
<feature type="coiled-coil region" evidence="1">
    <location>
        <begin position="1485"/>
        <end position="1608"/>
    </location>
</feature>
<feature type="compositionally biased region" description="Basic and acidic residues" evidence="2">
    <location>
        <begin position="466"/>
        <end position="475"/>
    </location>
</feature>
<reference evidence="3" key="1">
    <citation type="journal article" date="2020" name="bioRxiv">
        <title>Historical genomics reveals the evolutionary mechanisms behind multiple outbreaks of the host-specific coffee wilt pathogen Fusarium xylarioides.</title>
        <authorList>
            <person name="Peck D."/>
            <person name="Nowell R.W."/>
            <person name="Flood J."/>
            <person name="Ryan M.J."/>
            <person name="Barraclough T.G."/>
        </authorList>
    </citation>
    <scope>NUCLEOTIDE SEQUENCE</scope>
    <source>
        <strain evidence="3">IMI 127659i</strain>
    </source>
</reference>
<feature type="compositionally biased region" description="Basic and acidic residues" evidence="2">
    <location>
        <begin position="997"/>
        <end position="1015"/>
    </location>
</feature>
<sequence length="2249" mass="253181">MASQLSYELPPEWGLVPPNPDPDLVLPGDAIGRDLDRIDMPSLNVPISRIIGSTPLAFRPDVEIPELSEIDSETDEQPGTPPDAATSFADWNSTIKSDSPPLQRATIIGGAVVHNLCLVIPDDDINGFADLPVQPIRASKGQPAQLVAKILDDESEKPPMPFLILPDERRGGSDIQSAGFTAMKRPAIWSSSISPGKSTPGPISWALSSLKVGEAPEGKKDEEGEKEKLGRSKMDEFVLSGDIDDFWGIKGLTAKLYKYKGPEKDAVDTPEEPKDQEDKTQNETEQPSGKMMPLSDEPDTEPKDDKDNEEEDGEEDDEDEPAREKIKLNTESFSLKGQPLGTLFPSINDFNLKNLPMENLELTYSEEKKNFLFKPGLRLEVDVLFKDSLAWDGDALKKLFGPNDPPKSIHLSAHLSDTRDWSKRPKIENLVLQGSLPPLALKAWDLLNFRTLGVEITATKATKNKPSKEESEGNKHKDRKPKHQTDGDHDNGGGETETATVADFHVAEQKPDEDGGQNEEEEDDEEGSDDKAKDKKSWFFGFAFFGTVLITKVPHANVPLDVNYRIARDFVAEDEEEKKEGDKEGDGEDKAGEDEGGEGGAKEKAITKMDESPKGDNKEIGEDDKKGKEANKKEEKPKHKRSWNLLIKPDKWENIYGIENVTMKDAELKASFEEGDFRSTVKLELSAELKLGDGTFKVQGQISRDDNFLEAEVGDLTLTDIRKIHAQIAGHKLPEKETKKSDDEKKADEKKSAGGNEITFKEMKLKLSSKKSKGEKTTRKALELNGKVTFNEHSSAVGSLTFASEGVTVQGGISDVKIPDTEIMIKKAGLEIFFGFKSKKVEDKPDERSDDDNKESKPSGENKTELPVKDQDGEVVEKSLVKSSDKPHTTTAPEEKEKDNKKKKVKRGNRFGILGVVEINKVTIKVGLYTEQKKDKEKREWLAFGAVENIRLREIWDAIPEDNFLNLELRNIALIASSHERKKKKKDNKTEDVEDDDGKKEKADSDKEKSNEVKPKAIGNKVPDGEVWINSLDVFTVAEEKPDDDSKEKEGYGDKDKEEEGEEDEEEQEEPDNWDVLGTVDAYNYPVVKGLQLCATIPSFPQLEELNGKKKLEGLTLILSITWNGKISATIDLPESFRLQLSDTAYLHSFGTTIAVRSVTGPELNIHATLTLTFKDSDPISVEGVIVGSFKGARGELKMSDDSKWVNPFGLNKNMIFSQLGFGTGFTYATVLVTGPDEITLRGQVDIGRFRAKLDMGLRVTSAEAVFQLEMNKLDAMEIIQLAGVLIDNQAMQQMSGAEGKLVFKDLKLYVSSGAEFLGRYYDRGILVQGKMWCFGKKGEFDGRFDESGVVIKAGIDNFKVGGLEITSTQEGVDRATMDIEMTKDRQKLFIDGRIKYYSLEISVFVDLDIQQQYLKLDVNIKLTESLLLSLKADVVVKNHNSLEGAEMSFEAILETDIFGIILQGISDGIDALHKLADKAIDDARSDLTKRLAQKKAALKAMKNELDKLEKECTAETLKKQEEIDEENKLLRGLHDEFEKYAEAYRKAKEAKDQNAKEIHRLENRRDEARRRLGDKKTEMKKKYDEEIEKEKAKRDAMEQEKKRLIDSRDASWGDALRSYKEADRSWKWWCWLERDRYAWKKKCESKLYWCAWYDKPYWTIKLTEATLGLEEAHARKAVDAELRHAGKAIMDLPAFRSIEAAINEAAINEAARKIDQFGRAIDGLVNRGLGKYLEEMLKDEREDLNRQIRLLEALMRKSEELEAAYEEAKKALDKTEQRLSPKQEAARKRIAEIQAEIKMLPAQHEYMNKKKDYETMEVQVNDIVATLDDIQRVIKEVSQISKDVINTLKKGIPRVTKIIVRASNRTFAEDKPLMFEIQAVWMDTPGTFHVEWAPNQGISVLYSQAAEKLATWRHEDKLPALPAPTPQPDPTPQDPKPEPQDPKPVPKDPKLEPQDPAHKAKIHLIHRGANNDADWPYWSKDTKVWSYGLHITDGFCLASFQKKLFIFHLNPRGKSQLFYESHVSGNKWTRGAVTAVPNTVTSPGMCAVTFRGKLYLFHHGIPPEKLRYNVFDGRIWEGDTDINIDDVRVGFTAIVFNDKIYLFYLVKYGPSSARYSYVTFDGTRWEKERTLLRAATSGVTAAVYQNKLYLIHRGYVGAEFRQLWYNVFDGVRWTTFSKETGAMRIPDCDDVEGDISSVVYEDKMYVFYKKVGDSGVYRHVFDGSKWVAGQVEGVRTVNGVASIVHELS</sequence>
<dbReference type="OrthoDB" id="3219467at2759"/>
<feature type="coiled-coil region" evidence="1">
    <location>
        <begin position="1735"/>
        <end position="1779"/>
    </location>
</feature>
<feature type="region of interest" description="Disordered" evidence="2">
    <location>
        <begin position="263"/>
        <end position="323"/>
    </location>
</feature>
<dbReference type="PANTHER" id="PTHR36812:SF9">
    <property type="entry name" value="MYB-LIKE PROTEIN X ISOFORM X1"/>
    <property type="match status" value="1"/>
</dbReference>
<feature type="compositionally biased region" description="Basic and acidic residues" evidence="2">
    <location>
        <begin position="214"/>
        <end position="229"/>
    </location>
</feature>
<feature type="region of interest" description="Disordered" evidence="2">
    <location>
        <begin position="842"/>
        <end position="904"/>
    </location>
</feature>
<feature type="compositionally biased region" description="Basic and acidic residues" evidence="2">
    <location>
        <begin position="600"/>
        <end position="637"/>
    </location>
</feature>